<comment type="caution">
    <text evidence="4">The sequence shown here is derived from an EMBL/GenBank/DDBJ whole genome shotgun (WGS) entry which is preliminary data.</text>
</comment>
<dbReference type="Pfam" id="PF07228">
    <property type="entry name" value="SpoIIE"/>
    <property type="match status" value="1"/>
</dbReference>
<dbReference type="CDD" id="cd00130">
    <property type="entry name" value="PAS"/>
    <property type="match status" value="1"/>
</dbReference>
<dbReference type="InterPro" id="IPR001932">
    <property type="entry name" value="PPM-type_phosphatase-like_dom"/>
</dbReference>
<dbReference type="SUPFAM" id="SSF81606">
    <property type="entry name" value="PP2C-like"/>
    <property type="match status" value="1"/>
</dbReference>
<dbReference type="PROSITE" id="PS50112">
    <property type="entry name" value="PAS"/>
    <property type="match status" value="1"/>
</dbReference>
<evidence type="ECO:0000256" key="1">
    <source>
        <dbReference type="ARBA" id="ARBA00022801"/>
    </source>
</evidence>
<feature type="region of interest" description="Disordered" evidence="2">
    <location>
        <begin position="1"/>
        <end position="27"/>
    </location>
</feature>
<dbReference type="SMART" id="SM00091">
    <property type="entry name" value="PAS"/>
    <property type="match status" value="1"/>
</dbReference>
<dbReference type="Proteomes" id="UP001596139">
    <property type="component" value="Unassembled WGS sequence"/>
</dbReference>
<evidence type="ECO:0000313" key="4">
    <source>
        <dbReference type="EMBL" id="MFC6063156.1"/>
    </source>
</evidence>
<dbReference type="InterPro" id="IPR001610">
    <property type="entry name" value="PAC"/>
</dbReference>
<feature type="domain" description="PAS" evidence="3">
    <location>
        <begin position="165"/>
        <end position="235"/>
    </location>
</feature>
<dbReference type="Gene3D" id="3.60.40.10">
    <property type="entry name" value="PPM-type phosphatase domain"/>
    <property type="match status" value="1"/>
</dbReference>
<protein>
    <submittedName>
        <fullName evidence="4">SpoIIE family protein phosphatase</fullName>
    </submittedName>
</protein>
<gene>
    <name evidence="4" type="ORF">ACFP4F_11395</name>
</gene>
<dbReference type="Gene3D" id="3.30.450.40">
    <property type="match status" value="1"/>
</dbReference>
<dbReference type="RefSeq" id="WP_078648724.1">
    <property type="nucleotide sequence ID" value="NZ_JBHSPX010000004.1"/>
</dbReference>
<dbReference type="InterPro" id="IPR029016">
    <property type="entry name" value="GAF-like_dom_sf"/>
</dbReference>
<dbReference type="Pfam" id="PF08447">
    <property type="entry name" value="PAS_3"/>
    <property type="match status" value="1"/>
</dbReference>
<sequence length="717" mass="77980">MVTEQPHGDGPGGAGTGGSAGETPGIPALDVFDPAPVAVAVFHGPDHVLAYTNAVYRRLFGDRPLGVPAREALSDLQQQEAFSILDRVYRTGEPAQIGPDRPVRLEDARGEVRDRWFSLSLSRAASEGRASAPEQVGVLLVAMEVTGEVTAKERARLLSEKRLRVLHRYQSLVTAGAQKVWVTDPDGRLIERSPGWEQVTGMSWDELRGDGWLDSAHPDDRAALAEAWRRAVQEVPELFQHRFRLRHKDGCHRHCELRAVPIREAGRVVEWIGACADIEDQWLAERRKELLVRASAAVTESARADHAFAAVGRVIVPELADACGVYLFPEGEPGTEREGRVIHRISATIRDGLPGAMAPLRPERVKPGSAFDQAIREHRPVHRTLDPGPVPAGKVPPGVNVWAEEAGVHDVVMFPVTVAGSVHAVFTVYACRGREPFSRDELGLIRAVLDQSLPVFSHALELRHTQRIALALQRSLLTDPPTVDGLEIVARYTPSSMADEVGGDWYDSFVLPDGATTLIIGDVAGHDLTAAVTMSKMRNMLRGLVVDRQEPPGDILRRLDVGTQILDMEEGTATCVYARIEGESGGPRQLHFSVAGHPPPLLITADGEARFLDAAQDIMLGGLAPDKERASTTEPLPPRSIVLLYTDGLVERADEDIDQGLERLRRHAARLATEPLDEFCRALVEGPSATSNDDIAVIAARMPGPEGQEPEGSATVM</sequence>
<keyword evidence="5" id="KW-1185">Reference proteome</keyword>
<evidence type="ECO:0000313" key="5">
    <source>
        <dbReference type="Proteomes" id="UP001596139"/>
    </source>
</evidence>
<proteinExistence type="predicted"/>
<dbReference type="SUPFAM" id="SSF55785">
    <property type="entry name" value="PYP-like sensor domain (PAS domain)"/>
    <property type="match status" value="2"/>
</dbReference>
<dbReference type="InterPro" id="IPR035965">
    <property type="entry name" value="PAS-like_dom_sf"/>
</dbReference>
<dbReference type="InterPro" id="IPR036457">
    <property type="entry name" value="PPM-type-like_dom_sf"/>
</dbReference>
<reference evidence="5" key="1">
    <citation type="journal article" date="2019" name="Int. J. Syst. Evol. Microbiol.">
        <title>The Global Catalogue of Microorganisms (GCM) 10K type strain sequencing project: providing services to taxonomists for standard genome sequencing and annotation.</title>
        <authorList>
            <consortium name="The Broad Institute Genomics Platform"/>
            <consortium name="The Broad Institute Genome Sequencing Center for Infectious Disease"/>
            <person name="Wu L."/>
            <person name="Ma J."/>
        </authorList>
    </citation>
    <scope>NUCLEOTIDE SEQUENCE [LARGE SCALE GENOMIC DNA]</scope>
    <source>
        <strain evidence="5">CGMCC 1.15180</strain>
    </source>
</reference>
<feature type="compositionally biased region" description="Gly residues" evidence="2">
    <location>
        <begin position="9"/>
        <end position="20"/>
    </location>
</feature>
<dbReference type="Gene3D" id="3.30.450.20">
    <property type="entry name" value="PAS domain"/>
    <property type="match status" value="2"/>
</dbReference>
<dbReference type="SMART" id="SM00331">
    <property type="entry name" value="PP2C_SIG"/>
    <property type="match status" value="1"/>
</dbReference>
<dbReference type="SUPFAM" id="SSF55781">
    <property type="entry name" value="GAF domain-like"/>
    <property type="match status" value="1"/>
</dbReference>
<dbReference type="PANTHER" id="PTHR43156:SF2">
    <property type="entry name" value="STAGE II SPORULATION PROTEIN E"/>
    <property type="match status" value="1"/>
</dbReference>
<dbReference type="Pfam" id="PF01590">
    <property type="entry name" value="GAF"/>
    <property type="match status" value="1"/>
</dbReference>
<keyword evidence="1" id="KW-0378">Hydrolase</keyword>
<dbReference type="NCBIfam" id="TIGR00229">
    <property type="entry name" value="sensory_box"/>
    <property type="match status" value="1"/>
</dbReference>
<accession>A0ABW1MH61</accession>
<dbReference type="EMBL" id="JBHSPX010000004">
    <property type="protein sequence ID" value="MFC6063156.1"/>
    <property type="molecule type" value="Genomic_DNA"/>
</dbReference>
<dbReference type="InterPro" id="IPR013655">
    <property type="entry name" value="PAS_fold_3"/>
</dbReference>
<dbReference type="InterPro" id="IPR052016">
    <property type="entry name" value="Bact_Sigma-Reg"/>
</dbReference>
<organism evidence="4 5">
    <name type="scientific">Streptomyces ochraceiscleroticus</name>
    <dbReference type="NCBI Taxonomy" id="47761"/>
    <lineage>
        <taxon>Bacteria</taxon>
        <taxon>Bacillati</taxon>
        <taxon>Actinomycetota</taxon>
        <taxon>Actinomycetes</taxon>
        <taxon>Kitasatosporales</taxon>
        <taxon>Streptomycetaceae</taxon>
        <taxon>Streptomyces</taxon>
    </lineage>
</organism>
<dbReference type="PANTHER" id="PTHR43156">
    <property type="entry name" value="STAGE II SPORULATION PROTEIN E-RELATED"/>
    <property type="match status" value="1"/>
</dbReference>
<name>A0ABW1MH61_9ACTN</name>
<dbReference type="InterPro" id="IPR003018">
    <property type="entry name" value="GAF"/>
</dbReference>
<evidence type="ECO:0000256" key="2">
    <source>
        <dbReference type="SAM" id="MobiDB-lite"/>
    </source>
</evidence>
<dbReference type="SMART" id="SM00086">
    <property type="entry name" value="PAC"/>
    <property type="match status" value="1"/>
</dbReference>
<dbReference type="InterPro" id="IPR000014">
    <property type="entry name" value="PAS"/>
</dbReference>
<evidence type="ECO:0000259" key="3">
    <source>
        <dbReference type="PROSITE" id="PS50112"/>
    </source>
</evidence>